<comment type="similarity">
    <text evidence="1 8">Belongs to the peptidase M4 family.</text>
</comment>
<evidence type="ECO:0000256" key="4">
    <source>
        <dbReference type="ARBA" id="ARBA00022729"/>
    </source>
</evidence>
<accession>A0ABT3ZTY5</accession>
<dbReference type="Proteomes" id="UP001207654">
    <property type="component" value="Unassembled WGS sequence"/>
</dbReference>
<gene>
    <name evidence="13" type="ORF">OV287_00120</name>
</gene>
<evidence type="ECO:0000256" key="1">
    <source>
        <dbReference type="ARBA" id="ARBA00009388"/>
    </source>
</evidence>
<dbReference type="EC" id="3.4.24.-" evidence="8"/>
<dbReference type="InterPro" id="IPR011096">
    <property type="entry name" value="FTP_domain"/>
</dbReference>
<evidence type="ECO:0000313" key="13">
    <source>
        <dbReference type="EMBL" id="MCY1072873.1"/>
    </source>
</evidence>
<dbReference type="InterPro" id="IPR013856">
    <property type="entry name" value="Peptidase_M4_domain"/>
</dbReference>
<evidence type="ECO:0000256" key="3">
    <source>
        <dbReference type="ARBA" id="ARBA00022723"/>
    </source>
</evidence>
<dbReference type="SUPFAM" id="SSF55486">
    <property type="entry name" value="Metalloproteases ('zincins'), catalytic domain"/>
    <property type="match status" value="1"/>
</dbReference>
<evidence type="ECO:0000256" key="8">
    <source>
        <dbReference type="RuleBase" id="RU366073"/>
    </source>
</evidence>
<comment type="function">
    <text evidence="8">Extracellular zinc metalloprotease.</text>
</comment>
<evidence type="ECO:0000259" key="11">
    <source>
        <dbReference type="Pfam" id="PF04151"/>
    </source>
</evidence>
<feature type="domain" description="Peptidase M4" evidence="9">
    <location>
        <begin position="247"/>
        <end position="354"/>
    </location>
</feature>
<keyword evidence="2 8" id="KW-0645">Protease</keyword>
<keyword evidence="3" id="KW-0479">Metal-binding</keyword>
<dbReference type="CDD" id="cd09597">
    <property type="entry name" value="M4_TLP"/>
    <property type="match status" value="1"/>
</dbReference>
<dbReference type="InterPro" id="IPR027268">
    <property type="entry name" value="Peptidase_M4/M1_CTD_sf"/>
</dbReference>
<dbReference type="Gene3D" id="1.10.390.10">
    <property type="entry name" value="Neutral Protease Domain 2"/>
    <property type="match status" value="1"/>
</dbReference>
<dbReference type="Pfam" id="PF04151">
    <property type="entry name" value="PPC"/>
    <property type="match status" value="1"/>
</dbReference>
<dbReference type="Gene3D" id="3.10.450.490">
    <property type="match status" value="1"/>
</dbReference>
<dbReference type="Pfam" id="PF02868">
    <property type="entry name" value="Peptidase_M4_C"/>
    <property type="match status" value="1"/>
</dbReference>
<evidence type="ECO:0000256" key="2">
    <source>
        <dbReference type="ARBA" id="ARBA00022670"/>
    </source>
</evidence>
<proteinExistence type="inferred from homology"/>
<feature type="domain" description="FTP" evidence="12">
    <location>
        <begin position="104"/>
        <end position="152"/>
    </location>
</feature>
<keyword evidence="8" id="KW-0964">Secreted</keyword>
<evidence type="ECO:0000256" key="7">
    <source>
        <dbReference type="ARBA" id="ARBA00023049"/>
    </source>
</evidence>
<dbReference type="SUPFAM" id="SSF89260">
    <property type="entry name" value="Collagen-binding domain"/>
    <property type="match status" value="1"/>
</dbReference>
<sequence>MRTRMLAACLSLALTACNTTETEEAAVTQKRADDIGLGEVRAALAALPSAEVLGTHADGVPYMIRGRLGAADASVQGLSARETHEHVAAALAHIAPAFRMSASDLIVRRVSVDEQGHSHLRYEQTRNGLQVIGGELILHMDPDGRVYAANGSARDGEFVPAKARISPEAARAAALDSTVGRHIASEGEARLVYIRSSQDDRLKLAYEVLVTGEGAELPIRDRVYVNALTGAIEEIAAEIHTALNRAVYSSNNGTSLPGTLKRSEGGAATSDTHVDMNYDHLGTTYQCYYQNFGRDSYNGAGAQLRSSVHYSTNYVNAYWNGTQMVYGDGNGVDSAPLGKSLDVTVHELTHAVTSSESNLTYSGESGAINEGLSDIFASYCECWLKNWVPDGPTFLIGDDVWTPATPGDALRYMGNPTQDGSSTDYYPERYTGTSDNGGVHWNSGIINLVYKLLVTGGTHPRGKTSVVVPAIGCQKAGAIFYKAATDYFTASTTFAQAKTYTEAAAGALYGTGSFEQNAVTLAWQAVGIPPPVVPATALTNGVATAGISGASGSEKHYYLDVPASKAVSFVLSGGTGDADLYVKFGSQPTTSSYGCRPYLSGNIETCNMTAQTSAGRYYVMLRGYSSYTSTSLKGTYTP</sequence>
<dbReference type="InterPro" id="IPR001570">
    <property type="entry name" value="Peptidase_M4_C_domain"/>
</dbReference>
<evidence type="ECO:0000313" key="14">
    <source>
        <dbReference type="Proteomes" id="UP001207654"/>
    </source>
</evidence>
<comment type="subcellular location">
    <subcellularLocation>
        <location evidence="8">Secreted</location>
    </subcellularLocation>
</comment>
<dbReference type="PANTHER" id="PTHR33794:SF1">
    <property type="entry name" value="BACILLOLYSIN"/>
    <property type="match status" value="1"/>
</dbReference>
<dbReference type="PRINTS" id="PR00730">
    <property type="entry name" value="THERMOLYSIN"/>
</dbReference>
<protein>
    <recommendedName>
        <fullName evidence="8">Neutral metalloproteinase</fullName>
        <ecNumber evidence="8">3.4.24.-</ecNumber>
    </recommendedName>
</protein>
<dbReference type="Gene3D" id="2.60.120.380">
    <property type="match status" value="1"/>
</dbReference>
<keyword evidence="14" id="KW-1185">Reference proteome</keyword>
<dbReference type="InterPro" id="IPR050728">
    <property type="entry name" value="Zinc_Metalloprotease_M4"/>
</dbReference>
<feature type="domain" description="Peptidase M4 C-terminal" evidence="10">
    <location>
        <begin position="357"/>
        <end position="528"/>
    </location>
</feature>
<evidence type="ECO:0000259" key="12">
    <source>
        <dbReference type="Pfam" id="PF07504"/>
    </source>
</evidence>
<organism evidence="13 14">
    <name type="scientific">Archangium lansingense</name>
    <dbReference type="NCBI Taxonomy" id="2995310"/>
    <lineage>
        <taxon>Bacteria</taxon>
        <taxon>Pseudomonadati</taxon>
        <taxon>Myxococcota</taxon>
        <taxon>Myxococcia</taxon>
        <taxon>Myxococcales</taxon>
        <taxon>Cystobacterineae</taxon>
        <taxon>Archangiaceae</taxon>
        <taxon>Archangium</taxon>
    </lineage>
</organism>
<evidence type="ECO:0000259" key="9">
    <source>
        <dbReference type="Pfam" id="PF01447"/>
    </source>
</evidence>
<dbReference type="Pfam" id="PF01447">
    <property type="entry name" value="Peptidase_M4"/>
    <property type="match status" value="1"/>
</dbReference>
<dbReference type="PANTHER" id="PTHR33794">
    <property type="entry name" value="BACILLOLYSIN"/>
    <property type="match status" value="1"/>
</dbReference>
<keyword evidence="5 8" id="KW-0378">Hydrolase</keyword>
<keyword evidence="6 8" id="KW-0862">Zinc</keyword>
<name>A0ABT3ZTY5_9BACT</name>
<dbReference type="Gene3D" id="3.10.170.10">
    <property type="match status" value="1"/>
</dbReference>
<comment type="cofactor">
    <cofactor evidence="8">
        <name>Zn(2+)</name>
        <dbReference type="ChEBI" id="CHEBI:29105"/>
    </cofactor>
</comment>
<evidence type="ECO:0000256" key="6">
    <source>
        <dbReference type="ARBA" id="ARBA00022833"/>
    </source>
</evidence>
<evidence type="ECO:0000259" key="10">
    <source>
        <dbReference type="Pfam" id="PF02868"/>
    </source>
</evidence>
<dbReference type="InterPro" id="IPR023612">
    <property type="entry name" value="Peptidase_M4"/>
</dbReference>
<comment type="caution">
    <text evidence="13">The sequence shown here is derived from an EMBL/GenBank/DDBJ whole genome shotgun (WGS) entry which is preliminary data.</text>
</comment>
<dbReference type="InterPro" id="IPR007280">
    <property type="entry name" value="Peptidase_C_arc/bac"/>
</dbReference>
<dbReference type="PROSITE" id="PS51257">
    <property type="entry name" value="PROKAR_LIPOPROTEIN"/>
    <property type="match status" value="1"/>
</dbReference>
<feature type="domain" description="Peptidase C-terminal archaeal/bacterial" evidence="11">
    <location>
        <begin position="556"/>
        <end position="623"/>
    </location>
</feature>
<evidence type="ECO:0000256" key="5">
    <source>
        <dbReference type="ARBA" id="ARBA00022801"/>
    </source>
</evidence>
<keyword evidence="7 8" id="KW-0482">Metalloprotease</keyword>
<dbReference type="Pfam" id="PF07504">
    <property type="entry name" value="FTP"/>
    <property type="match status" value="1"/>
</dbReference>
<reference evidence="13 14" key="1">
    <citation type="submission" date="2022-11" db="EMBL/GenBank/DDBJ databases">
        <title>Minimal conservation of predation-associated metabolite biosynthetic gene clusters underscores biosynthetic potential of Myxococcota including descriptions for ten novel species: Archangium lansinium sp. nov., Myxococcus landrumus sp. nov., Nannocystis bai.</title>
        <authorList>
            <person name="Ahearne A."/>
            <person name="Stevens C."/>
            <person name="Phillips K."/>
        </authorList>
    </citation>
    <scope>NUCLEOTIDE SEQUENCE [LARGE SCALE GENOMIC DNA]</scope>
    <source>
        <strain evidence="13 14">MIWBW</strain>
    </source>
</reference>
<dbReference type="RefSeq" id="WP_267531896.1">
    <property type="nucleotide sequence ID" value="NZ_JAPNKA010000001.1"/>
</dbReference>
<keyword evidence="4" id="KW-0732">Signal</keyword>
<dbReference type="EMBL" id="JAPNKA010000001">
    <property type="protein sequence ID" value="MCY1072873.1"/>
    <property type="molecule type" value="Genomic_DNA"/>
</dbReference>